<sequence length="77" mass="9126">MSSKKFYFSPSEYHRYLMDNTEQKLCYDGSDVGKWQSKLRGKIKELIGDMPGKRIPLNVRSVWKTRNEYGTVEKIVY</sequence>
<gene>
    <name evidence="1" type="ORF">UT30_C0026G0001</name>
</gene>
<dbReference type="AlphaFoldDB" id="A0A0G0MSY2"/>
<dbReference type="EMBL" id="LBWG01000026">
    <property type="protein sequence ID" value="KKR03541.1"/>
    <property type="molecule type" value="Genomic_DNA"/>
</dbReference>
<organism evidence="1 2">
    <name type="scientific">Candidatus Uhrbacteria bacterium GW2011_GWF2_39_13</name>
    <dbReference type="NCBI Taxonomy" id="1618995"/>
    <lineage>
        <taxon>Bacteria</taxon>
        <taxon>Candidatus Uhriibacteriota</taxon>
    </lineage>
</organism>
<protein>
    <submittedName>
        <fullName evidence="1">Uncharacterized protein</fullName>
    </submittedName>
</protein>
<evidence type="ECO:0000313" key="1">
    <source>
        <dbReference type="EMBL" id="KKR03541.1"/>
    </source>
</evidence>
<evidence type="ECO:0000313" key="2">
    <source>
        <dbReference type="Proteomes" id="UP000033935"/>
    </source>
</evidence>
<reference evidence="1 2" key="1">
    <citation type="journal article" date="2015" name="Nature">
        <title>rRNA introns, odd ribosomes, and small enigmatic genomes across a large radiation of phyla.</title>
        <authorList>
            <person name="Brown C.T."/>
            <person name="Hug L.A."/>
            <person name="Thomas B.C."/>
            <person name="Sharon I."/>
            <person name="Castelle C.J."/>
            <person name="Singh A."/>
            <person name="Wilkins M.J."/>
            <person name="Williams K.H."/>
            <person name="Banfield J.F."/>
        </authorList>
    </citation>
    <scope>NUCLEOTIDE SEQUENCE [LARGE SCALE GENOMIC DNA]</scope>
</reference>
<feature type="non-terminal residue" evidence="1">
    <location>
        <position position="77"/>
    </location>
</feature>
<accession>A0A0G0MSY2</accession>
<dbReference type="Proteomes" id="UP000033935">
    <property type="component" value="Unassembled WGS sequence"/>
</dbReference>
<comment type="caution">
    <text evidence="1">The sequence shown here is derived from an EMBL/GenBank/DDBJ whole genome shotgun (WGS) entry which is preliminary data.</text>
</comment>
<name>A0A0G0MSY2_9BACT</name>
<proteinExistence type="predicted"/>